<dbReference type="EMBL" id="PPSK01000004">
    <property type="protein sequence ID" value="POB04606.1"/>
    <property type="molecule type" value="Genomic_DNA"/>
</dbReference>
<sequence>MTLIYGHRGARAEAPENTLPSFRKALEAGVTRVELDLHLSADQQLMVIHDPTLKRTTGLRGKVAQHTAAELTRMDARLGLADWSTPCPIPTLAQLLQECPEIEHYQLEVKSGSERQSRIVLDAIAALTEQYKLHDKAVVTSSSRTLLRYAKRNDFMLPTGLVEEYGLLDPIKSARRYGCDYLILNWKLCSERRLRAAKAAGLHVSVWTVNDAELMRRLTAMGVDSLITDLPSLAVKVINQGRP</sequence>
<evidence type="ECO:0000313" key="2">
    <source>
        <dbReference type="EMBL" id="POB04606.1"/>
    </source>
</evidence>
<dbReference type="Pfam" id="PF03009">
    <property type="entry name" value="GDPD"/>
    <property type="match status" value="1"/>
</dbReference>
<dbReference type="AlphaFoldDB" id="A0A2P4EX64"/>
<dbReference type="InterPro" id="IPR030395">
    <property type="entry name" value="GP_PDE_dom"/>
</dbReference>
<dbReference type="CDD" id="cd08556">
    <property type="entry name" value="GDPD"/>
    <property type="match status" value="1"/>
</dbReference>
<organism evidence="2 3">
    <name type="scientific">Halopseudomonas oceani</name>
    <dbReference type="NCBI Taxonomy" id="1708783"/>
    <lineage>
        <taxon>Bacteria</taxon>
        <taxon>Pseudomonadati</taxon>
        <taxon>Pseudomonadota</taxon>
        <taxon>Gammaproteobacteria</taxon>
        <taxon>Pseudomonadales</taxon>
        <taxon>Pseudomonadaceae</taxon>
        <taxon>Halopseudomonas</taxon>
    </lineage>
</organism>
<dbReference type="PANTHER" id="PTHR46211">
    <property type="entry name" value="GLYCEROPHOSPHORYL DIESTER PHOSPHODIESTERASE"/>
    <property type="match status" value="1"/>
</dbReference>
<accession>A0A2P4EX64</accession>
<dbReference type="RefSeq" id="WP_104737649.1">
    <property type="nucleotide sequence ID" value="NZ_BMHR01000003.1"/>
</dbReference>
<proteinExistence type="predicted"/>
<gene>
    <name evidence="2" type="ORF">C1949_06450</name>
</gene>
<keyword evidence="3" id="KW-1185">Reference proteome</keyword>
<comment type="caution">
    <text evidence="2">The sequence shown here is derived from an EMBL/GenBank/DDBJ whole genome shotgun (WGS) entry which is preliminary data.</text>
</comment>
<dbReference type="GO" id="GO:0008081">
    <property type="term" value="F:phosphoric diester hydrolase activity"/>
    <property type="evidence" value="ECO:0007669"/>
    <property type="project" value="InterPro"/>
</dbReference>
<dbReference type="Gene3D" id="3.20.20.190">
    <property type="entry name" value="Phosphatidylinositol (PI) phosphodiesterase"/>
    <property type="match status" value="1"/>
</dbReference>
<dbReference type="PANTHER" id="PTHR46211:SF1">
    <property type="entry name" value="GLYCEROPHOSPHODIESTER PHOSPHODIESTERASE, CYTOPLASMIC"/>
    <property type="match status" value="1"/>
</dbReference>
<evidence type="ECO:0000313" key="3">
    <source>
        <dbReference type="Proteomes" id="UP000243451"/>
    </source>
</evidence>
<dbReference type="InterPro" id="IPR017946">
    <property type="entry name" value="PLC-like_Pdiesterase_TIM-brl"/>
</dbReference>
<dbReference type="Proteomes" id="UP000243451">
    <property type="component" value="Unassembled WGS sequence"/>
</dbReference>
<dbReference type="GO" id="GO:0006629">
    <property type="term" value="P:lipid metabolic process"/>
    <property type="evidence" value="ECO:0007669"/>
    <property type="project" value="InterPro"/>
</dbReference>
<dbReference type="PROSITE" id="PS51704">
    <property type="entry name" value="GP_PDE"/>
    <property type="match status" value="1"/>
</dbReference>
<reference evidence="2 3" key="1">
    <citation type="submission" date="2018-01" db="EMBL/GenBank/DDBJ databases">
        <title>Draft genome of the type strain Pseudomonas oceani DSM 100277 isolated from the deep water in Okinawa trough, northwestern Pacific Ocean.</title>
        <authorList>
            <person name="Gomila M."/>
            <person name="Mulet M."/>
            <person name="Garcia-Valdes E."/>
            <person name="Lalucat J."/>
        </authorList>
    </citation>
    <scope>NUCLEOTIDE SEQUENCE [LARGE SCALE GENOMIC DNA]</scope>
    <source>
        <strain evidence="2 3">DSM 100277</strain>
    </source>
</reference>
<name>A0A2P4EX64_9GAMM</name>
<evidence type="ECO:0000259" key="1">
    <source>
        <dbReference type="PROSITE" id="PS51704"/>
    </source>
</evidence>
<feature type="domain" description="GP-PDE" evidence="1">
    <location>
        <begin position="2"/>
        <end position="238"/>
    </location>
</feature>
<protein>
    <submittedName>
        <fullName evidence="2">Glycerophosphodiester phosphodiesterase</fullName>
    </submittedName>
</protein>
<dbReference type="SUPFAM" id="SSF51695">
    <property type="entry name" value="PLC-like phosphodiesterases"/>
    <property type="match status" value="1"/>
</dbReference>
<dbReference type="OrthoDB" id="9795622at2"/>